<dbReference type="Proteomes" id="UP001295740">
    <property type="component" value="Unassembled WGS sequence"/>
</dbReference>
<evidence type="ECO:0000256" key="6">
    <source>
        <dbReference type="ARBA" id="ARBA00022989"/>
    </source>
</evidence>
<proteinExistence type="inferred from homology"/>
<evidence type="ECO:0000256" key="8">
    <source>
        <dbReference type="ARBA" id="ARBA00023098"/>
    </source>
</evidence>
<comment type="caution">
    <text evidence="17">The sequence shown here is derived from an EMBL/GenBank/DDBJ whole genome shotgun (WGS) entry which is preliminary data.</text>
</comment>
<dbReference type="PANTHER" id="PTHR14207">
    <property type="entry name" value="STEROL ISOMERASE"/>
    <property type="match status" value="1"/>
</dbReference>
<evidence type="ECO:0000256" key="1">
    <source>
        <dbReference type="ARBA" id="ARBA00004141"/>
    </source>
</evidence>
<evidence type="ECO:0000256" key="7">
    <source>
        <dbReference type="ARBA" id="ARBA00023011"/>
    </source>
</evidence>
<gene>
    <name evidence="17" type="ORF">KHLLAP_LOCUS6657</name>
</gene>
<keyword evidence="10" id="KW-1207">Sterol metabolism</keyword>
<dbReference type="PANTHER" id="PTHR14207:SF0">
    <property type="entry name" value="3-BETA-HYDROXYSTEROID-DELTA(8),DELTA(7)-ISOMERASE"/>
    <property type="match status" value="1"/>
</dbReference>
<protein>
    <submittedName>
        <fullName evidence="17">Uu.00g003190.m01.CDS01</fullName>
    </submittedName>
</protein>
<evidence type="ECO:0000256" key="4">
    <source>
        <dbReference type="ARBA" id="ARBA00022692"/>
    </source>
</evidence>
<dbReference type="GO" id="GO:0016020">
    <property type="term" value="C:membrane"/>
    <property type="evidence" value="ECO:0007669"/>
    <property type="project" value="UniProtKB-SubCell"/>
</dbReference>
<evidence type="ECO:0000256" key="2">
    <source>
        <dbReference type="ARBA" id="ARBA00008337"/>
    </source>
</evidence>
<dbReference type="GO" id="GO:0000247">
    <property type="term" value="F:C-8 sterol isomerase activity"/>
    <property type="evidence" value="ECO:0007669"/>
    <property type="project" value="TreeGrafter"/>
</dbReference>
<evidence type="ECO:0000256" key="10">
    <source>
        <dbReference type="ARBA" id="ARBA00023166"/>
    </source>
</evidence>
<evidence type="ECO:0000313" key="17">
    <source>
        <dbReference type="EMBL" id="CAJ2506189.1"/>
    </source>
</evidence>
<feature type="transmembrane region" description="Helical" evidence="15">
    <location>
        <begin position="209"/>
        <end position="229"/>
    </location>
</feature>
<evidence type="ECO:0000256" key="13">
    <source>
        <dbReference type="PROSITE-ProRule" id="PRU01087"/>
    </source>
</evidence>
<evidence type="ECO:0000256" key="12">
    <source>
        <dbReference type="ARBA" id="ARBA00023235"/>
    </source>
</evidence>
<feature type="transmembrane region" description="Helical" evidence="15">
    <location>
        <begin position="170"/>
        <end position="189"/>
    </location>
</feature>
<keyword evidence="12" id="KW-0413">Isomerase</keyword>
<feature type="transmembrane region" description="Helical" evidence="15">
    <location>
        <begin position="40"/>
        <end position="60"/>
    </location>
</feature>
<dbReference type="GO" id="GO:0005783">
    <property type="term" value="C:endoplasmic reticulum"/>
    <property type="evidence" value="ECO:0007669"/>
    <property type="project" value="TreeGrafter"/>
</dbReference>
<feature type="domain" description="EXPERA" evidence="16">
    <location>
        <begin position="70"/>
        <end position="228"/>
    </location>
</feature>
<feature type="transmembrane region" description="Helical" evidence="15">
    <location>
        <begin position="142"/>
        <end position="163"/>
    </location>
</feature>
<keyword evidence="4 13" id="KW-0812">Transmembrane</keyword>
<reference evidence="17" key="1">
    <citation type="submission" date="2023-10" db="EMBL/GenBank/DDBJ databases">
        <authorList>
            <person name="Hackl T."/>
        </authorList>
    </citation>
    <scope>NUCLEOTIDE SEQUENCE</scope>
</reference>
<dbReference type="AlphaFoldDB" id="A0AAI8VJM4"/>
<evidence type="ECO:0000256" key="11">
    <source>
        <dbReference type="ARBA" id="ARBA00023221"/>
    </source>
</evidence>
<evidence type="ECO:0000259" key="16">
    <source>
        <dbReference type="PROSITE" id="PS51751"/>
    </source>
</evidence>
<keyword evidence="6 13" id="KW-1133">Transmembrane helix</keyword>
<comment type="subcellular location">
    <subcellularLocation>
        <location evidence="1">Membrane</location>
        <topology evidence="1">Multi-pass membrane protein</topology>
    </subcellularLocation>
</comment>
<dbReference type="InterPro" id="IPR007905">
    <property type="entry name" value="EBP"/>
</dbReference>
<dbReference type="GO" id="GO:0016126">
    <property type="term" value="P:sterol biosynthetic process"/>
    <property type="evidence" value="ECO:0007669"/>
    <property type="project" value="UniProtKB-KW"/>
</dbReference>
<dbReference type="GO" id="GO:0047750">
    <property type="term" value="F:cholestenol delta-isomerase activity"/>
    <property type="evidence" value="ECO:0007669"/>
    <property type="project" value="InterPro"/>
</dbReference>
<keyword evidence="11" id="KW-0753">Steroid metabolism</keyword>
<evidence type="ECO:0000313" key="18">
    <source>
        <dbReference type="Proteomes" id="UP001295740"/>
    </source>
</evidence>
<accession>A0AAI8VJM4</accession>
<dbReference type="EMBL" id="CAUWAG010000008">
    <property type="protein sequence ID" value="CAJ2506189.1"/>
    <property type="molecule type" value="Genomic_DNA"/>
</dbReference>
<dbReference type="PROSITE" id="PS51751">
    <property type="entry name" value="EXPERA"/>
    <property type="match status" value="1"/>
</dbReference>
<keyword evidence="7" id="KW-0756">Sterol biosynthesis</keyword>
<sequence>MGHSSWPLTGNNAPAENPHPYYPLGVSIPDYLPNEAPVPVLLAALGGMLGFSLLLASVVARKANPDLGRTDLAVFCWFVMMSNRAGCSRPGRGKLTSSTLKGYFVLNHATVASSQNLLAQLWKEYALSDSRYLTSDVFMLSVESITAFIWGPLCLATALSIVLTSPLRHSLRITASMAHLYGVALYYATSLSSTYFTGRSHSRPEVLYFWVYYVGFNLPWAVIPALLLLDSVRTVTRAMRAPDLSSSTHRPKEGAVPVRNGSMKSKVI</sequence>
<name>A0AAI8VJM4_9PEZI</name>
<keyword evidence="8" id="KW-0443">Lipid metabolism</keyword>
<keyword evidence="9 13" id="KW-0472">Membrane</keyword>
<keyword evidence="5" id="KW-0752">Steroid biosynthesis</keyword>
<feature type="region of interest" description="Disordered" evidence="14">
    <location>
        <begin position="243"/>
        <end position="268"/>
    </location>
</feature>
<evidence type="ECO:0000256" key="14">
    <source>
        <dbReference type="SAM" id="MobiDB-lite"/>
    </source>
</evidence>
<keyword evidence="18" id="KW-1185">Reference proteome</keyword>
<dbReference type="GO" id="GO:0004769">
    <property type="term" value="F:steroid Delta-isomerase activity"/>
    <property type="evidence" value="ECO:0007669"/>
    <property type="project" value="TreeGrafter"/>
</dbReference>
<dbReference type="Pfam" id="PF05241">
    <property type="entry name" value="EBP"/>
    <property type="match status" value="1"/>
</dbReference>
<keyword evidence="3" id="KW-0444">Lipid biosynthesis</keyword>
<dbReference type="InterPro" id="IPR033118">
    <property type="entry name" value="EXPERA"/>
</dbReference>
<evidence type="ECO:0000256" key="3">
    <source>
        <dbReference type="ARBA" id="ARBA00022516"/>
    </source>
</evidence>
<organism evidence="17 18">
    <name type="scientific">Anthostomella pinea</name>
    <dbReference type="NCBI Taxonomy" id="933095"/>
    <lineage>
        <taxon>Eukaryota</taxon>
        <taxon>Fungi</taxon>
        <taxon>Dikarya</taxon>
        <taxon>Ascomycota</taxon>
        <taxon>Pezizomycotina</taxon>
        <taxon>Sordariomycetes</taxon>
        <taxon>Xylariomycetidae</taxon>
        <taxon>Xylariales</taxon>
        <taxon>Xylariaceae</taxon>
        <taxon>Anthostomella</taxon>
    </lineage>
</organism>
<comment type="similarity">
    <text evidence="2">Belongs to the EBP family.</text>
</comment>
<evidence type="ECO:0000256" key="5">
    <source>
        <dbReference type="ARBA" id="ARBA00022955"/>
    </source>
</evidence>
<evidence type="ECO:0000256" key="9">
    <source>
        <dbReference type="ARBA" id="ARBA00023136"/>
    </source>
</evidence>
<evidence type="ECO:0000256" key="15">
    <source>
        <dbReference type="SAM" id="Phobius"/>
    </source>
</evidence>